<accession>A0AA38HKB8</accession>
<comment type="caution">
    <text evidence="1">The sequence shown here is derived from an EMBL/GenBank/DDBJ whole genome shotgun (WGS) entry which is preliminary data.</text>
</comment>
<sequence>MGALSKYTITKEIEEMADDIDKQTLRRMTARSYISLALEESCDETDTAQLCIYALCQRTIRHNRRILDMRHQIFSKKGFRGIKDVIDNRQINWDKLDNVCTNRAPALTG</sequence>
<dbReference type="EMBL" id="JALNTZ010000307">
    <property type="protein sequence ID" value="KAJ3636271.1"/>
    <property type="molecule type" value="Genomic_DNA"/>
</dbReference>
<dbReference type="PANTHER" id="PTHR45913">
    <property type="entry name" value="EPM2A-INTERACTING PROTEIN 1"/>
    <property type="match status" value="1"/>
</dbReference>
<reference evidence="1" key="1">
    <citation type="journal article" date="2023" name="G3 (Bethesda)">
        <title>Whole genome assemblies of Zophobas morio and Tenebrio molitor.</title>
        <authorList>
            <person name="Kaur S."/>
            <person name="Stinson S.A."/>
            <person name="diCenzo G.C."/>
        </authorList>
    </citation>
    <scope>NUCLEOTIDE SEQUENCE</scope>
    <source>
        <strain evidence="1">QUZm001</strain>
    </source>
</reference>
<dbReference type="PANTHER" id="PTHR45913:SF5">
    <property type="entry name" value="GENERAL TRANSCRIPTION FACTOR II-I REPEAT DOMAIN-CONTAINING PROTEIN 2A-LIKE PROTEIN"/>
    <property type="match status" value="1"/>
</dbReference>
<gene>
    <name evidence="1" type="ORF">Zmor_011734</name>
</gene>
<dbReference type="AlphaFoldDB" id="A0AA38HKB8"/>
<dbReference type="Proteomes" id="UP001168821">
    <property type="component" value="Unassembled WGS sequence"/>
</dbReference>
<evidence type="ECO:0000313" key="2">
    <source>
        <dbReference type="Proteomes" id="UP001168821"/>
    </source>
</evidence>
<proteinExistence type="predicted"/>
<evidence type="ECO:0000313" key="1">
    <source>
        <dbReference type="EMBL" id="KAJ3636271.1"/>
    </source>
</evidence>
<organism evidence="1 2">
    <name type="scientific">Zophobas morio</name>
    <dbReference type="NCBI Taxonomy" id="2755281"/>
    <lineage>
        <taxon>Eukaryota</taxon>
        <taxon>Metazoa</taxon>
        <taxon>Ecdysozoa</taxon>
        <taxon>Arthropoda</taxon>
        <taxon>Hexapoda</taxon>
        <taxon>Insecta</taxon>
        <taxon>Pterygota</taxon>
        <taxon>Neoptera</taxon>
        <taxon>Endopterygota</taxon>
        <taxon>Coleoptera</taxon>
        <taxon>Polyphaga</taxon>
        <taxon>Cucujiformia</taxon>
        <taxon>Tenebrionidae</taxon>
        <taxon>Zophobas</taxon>
    </lineage>
</organism>
<name>A0AA38HKB8_9CUCU</name>
<protein>
    <submittedName>
        <fullName evidence="1">Uncharacterized protein</fullName>
    </submittedName>
</protein>
<keyword evidence="2" id="KW-1185">Reference proteome</keyword>